<dbReference type="Proteomes" id="UP000641386">
    <property type="component" value="Unassembled WGS sequence"/>
</dbReference>
<comment type="caution">
    <text evidence="1">The sequence shown here is derived from an EMBL/GenBank/DDBJ whole genome shotgun (WGS) entry which is preliminary data.</text>
</comment>
<gene>
    <name evidence="1" type="ORF">GCM10014715_58280</name>
</gene>
<name>A0A919A9S6_9ACTN</name>
<proteinExistence type="predicted"/>
<evidence type="ECO:0000313" key="1">
    <source>
        <dbReference type="EMBL" id="GHE94331.1"/>
    </source>
</evidence>
<sequence length="171" mass="18268">MAELQPGAFTTVAEHHVDDESLRSGAARYEVVAEGIEKPDKRCRGRRERLADETADGRGIEGAFELQRAGEVEVAAQCVLLGVAEEAQARGLEQAGLAVLGVDADAQAGRLCAPLAVAVVERCSCRLEAEVGRGKIADVSLDQRPDALLRVEVRSIASWTRCPRTHPSILG</sequence>
<reference evidence="1" key="2">
    <citation type="submission" date="2020-09" db="EMBL/GenBank/DDBJ databases">
        <authorList>
            <person name="Sun Q."/>
            <person name="Ohkuma M."/>
        </authorList>
    </citation>
    <scope>NUCLEOTIDE SEQUENCE</scope>
    <source>
        <strain evidence="1">JCM 3302</strain>
    </source>
</reference>
<dbReference type="AlphaFoldDB" id="A0A919A9S6"/>
<keyword evidence="2" id="KW-1185">Reference proteome</keyword>
<evidence type="ECO:0000313" key="2">
    <source>
        <dbReference type="Proteomes" id="UP000641386"/>
    </source>
</evidence>
<dbReference type="EMBL" id="BNBC01000032">
    <property type="protein sequence ID" value="GHE94331.1"/>
    <property type="molecule type" value="Genomic_DNA"/>
</dbReference>
<protein>
    <submittedName>
        <fullName evidence="1">Uncharacterized protein</fullName>
    </submittedName>
</protein>
<accession>A0A919A9S6</accession>
<reference evidence="1" key="1">
    <citation type="journal article" date="2014" name="Int. J. Syst. Evol. Microbiol.">
        <title>Complete genome sequence of Corynebacterium casei LMG S-19264T (=DSM 44701T), isolated from a smear-ripened cheese.</title>
        <authorList>
            <consortium name="US DOE Joint Genome Institute (JGI-PGF)"/>
            <person name="Walter F."/>
            <person name="Albersmeier A."/>
            <person name="Kalinowski J."/>
            <person name="Ruckert C."/>
        </authorList>
    </citation>
    <scope>NUCLEOTIDE SEQUENCE</scope>
    <source>
        <strain evidence="1">JCM 3302</strain>
    </source>
</reference>
<organism evidence="1 2">
    <name type="scientific">Streptomyces spiralis</name>
    <dbReference type="NCBI Taxonomy" id="66376"/>
    <lineage>
        <taxon>Bacteria</taxon>
        <taxon>Bacillati</taxon>
        <taxon>Actinomycetota</taxon>
        <taxon>Actinomycetes</taxon>
        <taxon>Kitasatosporales</taxon>
        <taxon>Streptomycetaceae</taxon>
        <taxon>Streptomyces</taxon>
    </lineage>
</organism>